<protein>
    <submittedName>
        <fullName evidence="9">Peptide/nickel transport system permease protein</fullName>
    </submittedName>
</protein>
<dbReference type="InterPro" id="IPR000515">
    <property type="entry name" value="MetI-like"/>
</dbReference>
<dbReference type="PROSITE" id="PS50928">
    <property type="entry name" value="ABC_TM1"/>
    <property type="match status" value="1"/>
</dbReference>
<keyword evidence="4 7" id="KW-0812">Transmembrane</keyword>
<sequence>MLKYFIKRIAYMILVFFIMSIVLFGLYSLIPGDPAMMNVFHLKEQMSPEEFEARYQQERQNLGLDDPVHVRYYRWASRFFRGEFGRSNYYKKDVIDVVKTPLRVTVTYNIFVVLLTFLITIPLGIASAVYKNSTFDKVVQVVTVVGYSIPSFIFALIFIYLFAVRLGWFPVSGMRTPGFSGTQFQEFLDLVKHMALPVIALTFASLGAMTRYVRASMIDALALDCIRTARAKGLKERVVILSHAWRNALLGVITLMIAYAMSLFSGALILETMFNIHGMGKFLYDSLRNMDYNVTLAIQLFYVVIALVTNILIDFSYGLVDPRVRVDK</sequence>
<evidence type="ECO:0000256" key="5">
    <source>
        <dbReference type="ARBA" id="ARBA00022989"/>
    </source>
</evidence>
<evidence type="ECO:0000256" key="7">
    <source>
        <dbReference type="RuleBase" id="RU363032"/>
    </source>
</evidence>
<evidence type="ECO:0000313" key="9">
    <source>
        <dbReference type="EMBL" id="SES75994.1"/>
    </source>
</evidence>
<dbReference type="GO" id="GO:0005886">
    <property type="term" value="C:plasma membrane"/>
    <property type="evidence" value="ECO:0007669"/>
    <property type="project" value="UniProtKB-SubCell"/>
</dbReference>
<evidence type="ECO:0000256" key="1">
    <source>
        <dbReference type="ARBA" id="ARBA00004651"/>
    </source>
</evidence>
<feature type="transmembrane region" description="Helical" evidence="7">
    <location>
        <begin position="249"/>
        <end position="276"/>
    </location>
</feature>
<dbReference type="Pfam" id="PF19300">
    <property type="entry name" value="BPD_transp_1_N"/>
    <property type="match status" value="1"/>
</dbReference>
<dbReference type="PANTHER" id="PTHR30465">
    <property type="entry name" value="INNER MEMBRANE ABC TRANSPORTER"/>
    <property type="match status" value="1"/>
</dbReference>
<dbReference type="STRING" id="1120990.SAMN03080614_100644"/>
<keyword evidence="10" id="KW-1185">Reference proteome</keyword>
<dbReference type="SUPFAM" id="SSF161098">
    <property type="entry name" value="MetI-like"/>
    <property type="match status" value="1"/>
</dbReference>
<keyword evidence="6 7" id="KW-0472">Membrane</keyword>
<keyword evidence="2 7" id="KW-0813">Transport</keyword>
<comment type="subcellular location">
    <subcellularLocation>
        <location evidence="1 7">Cell membrane</location>
        <topology evidence="1 7">Multi-pass membrane protein</topology>
    </subcellularLocation>
</comment>
<dbReference type="RefSeq" id="WP_091349100.1">
    <property type="nucleotide sequence ID" value="NZ_FOIF01000006.1"/>
</dbReference>
<organism evidence="9 10">
    <name type="scientific">Anaerobranca gottschalkii DSM 13577</name>
    <dbReference type="NCBI Taxonomy" id="1120990"/>
    <lineage>
        <taxon>Bacteria</taxon>
        <taxon>Bacillati</taxon>
        <taxon>Bacillota</taxon>
        <taxon>Clostridia</taxon>
        <taxon>Eubacteriales</taxon>
        <taxon>Proteinivoracaceae</taxon>
        <taxon>Anaerobranca</taxon>
    </lineage>
</organism>
<dbReference type="OrthoDB" id="9806409at2"/>
<gene>
    <name evidence="9" type="ORF">SAMN03080614_100644</name>
</gene>
<accession>A0A1H9Z374</accession>
<proteinExistence type="inferred from homology"/>
<evidence type="ECO:0000313" key="10">
    <source>
        <dbReference type="Proteomes" id="UP000243819"/>
    </source>
</evidence>
<dbReference type="Pfam" id="PF00528">
    <property type="entry name" value="BPD_transp_1"/>
    <property type="match status" value="1"/>
</dbReference>
<feature type="transmembrane region" description="Helical" evidence="7">
    <location>
        <begin position="141"/>
        <end position="163"/>
    </location>
</feature>
<evidence type="ECO:0000256" key="4">
    <source>
        <dbReference type="ARBA" id="ARBA00022692"/>
    </source>
</evidence>
<feature type="domain" description="ABC transmembrane type-1" evidence="8">
    <location>
        <begin position="102"/>
        <end position="313"/>
    </location>
</feature>
<dbReference type="EMBL" id="FOIF01000006">
    <property type="protein sequence ID" value="SES75994.1"/>
    <property type="molecule type" value="Genomic_DNA"/>
</dbReference>
<dbReference type="AlphaFoldDB" id="A0A1H9Z374"/>
<dbReference type="Proteomes" id="UP000243819">
    <property type="component" value="Unassembled WGS sequence"/>
</dbReference>
<dbReference type="GO" id="GO:0055085">
    <property type="term" value="P:transmembrane transport"/>
    <property type="evidence" value="ECO:0007669"/>
    <property type="project" value="InterPro"/>
</dbReference>
<name>A0A1H9Z374_9FIRM</name>
<dbReference type="InterPro" id="IPR035906">
    <property type="entry name" value="MetI-like_sf"/>
</dbReference>
<evidence type="ECO:0000256" key="6">
    <source>
        <dbReference type="ARBA" id="ARBA00023136"/>
    </source>
</evidence>
<feature type="transmembrane region" description="Helical" evidence="7">
    <location>
        <begin position="108"/>
        <end position="129"/>
    </location>
</feature>
<reference evidence="10" key="1">
    <citation type="submission" date="2016-10" db="EMBL/GenBank/DDBJ databases">
        <authorList>
            <person name="Varghese N."/>
            <person name="Submissions S."/>
        </authorList>
    </citation>
    <scope>NUCLEOTIDE SEQUENCE [LARGE SCALE GENOMIC DNA]</scope>
    <source>
        <strain evidence="10">DSM 13577</strain>
    </source>
</reference>
<dbReference type="InterPro" id="IPR045621">
    <property type="entry name" value="BPD_transp_1_N"/>
</dbReference>
<feature type="transmembrane region" description="Helical" evidence="7">
    <location>
        <begin position="9"/>
        <end position="30"/>
    </location>
</feature>
<evidence type="ECO:0000256" key="3">
    <source>
        <dbReference type="ARBA" id="ARBA00022475"/>
    </source>
</evidence>
<dbReference type="CDD" id="cd06261">
    <property type="entry name" value="TM_PBP2"/>
    <property type="match status" value="1"/>
</dbReference>
<comment type="similarity">
    <text evidence="7">Belongs to the binding-protein-dependent transport system permease family.</text>
</comment>
<evidence type="ECO:0000259" key="8">
    <source>
        <dbReference type="PROSITE" id="PS50928"/>
    </source>
</evidence>
<keyword evidence="3" id="KW-1003">Cell membrane</keyword>
<feature type="transmembrane region" description="Helical" evidence="7">
    <location>
        <begin position="194"/>
        <end position="213"/>
    </location>
</feature>
<keyword evidence="5 7" id="KW-1133">Transmembrane helix</keyword>
<dbReference type="Gene3D" id="1.10.3720.10">
    <property type="entry name" value="MetI-like"/>
    <property type="match status" value="1"/>
</dbReference>
<evidence type="ECO:0000256" key="2">
    <source>
        <dbReference type="ARBA" id="ARBA00022448"/>
    </source>
</evidence>
<dbReference type="PANTHER" id="PTHR30465:SF0">
    <property type="entry name" value="OLIGOPEPTIDE TRANSPORT SYSTEM PERMEASE PROTEIN APPB"/>
    <property type="match status" value="1"/>
</dbReference>
<feature type="transmembrane region" description="Helical" evidence="7">
    <location>
        <begin position="296"/>
        <end position="320"/>
    </location>
</feature>